<dbReference type="InterPro" id="IPR029787">
    <property type="entry name" value="Nucleotide_cyclase"/>
</dbReference>
<sequence length="599" mass="64367">MTLAPADRTTKGRGLNSIPVRFALMAGGLTGAGAFAADFALHGAERMEPFTLAQIALAPAGLSALITYLAANRLAGAIRALRASTDAIVAGEFDTPVDVDCACEVGGLADSFRAMQQRLNGNLLRMNLVAYTDVVTGLPNRAVVSHVLGLINDKRGVASCRGALLFIDLDGFKRVNDTLGHEAGDELLRQASDRIATLGLGSAPGELESCVNQLGELRQACPTRPVLARFAGDEFVIVLPQQDGAQEVQDTADRILAALRQPFQIAGSEVAISASIGVARFPLDTAKADELLSFADIAMYDAKQSGKDRCRFFDASLWDALVERTRLENDLRGAVERDELVLHFQPKLSARTMGLRGVEALARWRHPDLGDIPPDTFVKIAEQAGFGIALDSSILRLAVQRIRAWMDQGVKRRIAVNISAPQFMRPEFVGEVLSLLDAHGVDPELLELEVTERIVMADFAEARRRMDDLQTAGVRISIDDFGTGYSNLSQLSQLSFDMLKIDKSLVDGIGASAKSEAILTAVIQMAHALGHTVVAEGVELAEQHAFLQQLGCDEVQGYLFSHPLPEAELEAWEAQRGRVGAVGLLEGLSARLSLVAKAG</sequence>
<name>A0ABW3SVL7_9CAUL</name>
<dbReference type="Pfam" id="PF00563">
    <property type="entry name" value="EAL"/>
    <property type="match status" value="1"/>
</dbReference>
<dbReference type="SUPFAM" id="SSF55073">
    <property type="entry name" value="Nucleotide cyclase"/>
    <property type="match status" value="2"/>
</dbReference>
<dbReference type="InterPro" id="IPR001633">
    <property type="entry name" value="EAL_dom"/>
</dbReference>
<accession>A0ABW3SVL7</accession>
<feature type="domain" description="GGDEF" evidence="4">
    <location>
        <begin position="160"/>
        <end position="315"/>
    </location>
</feature>
<dbReference type="PANTHER" id="PTHR33121:SF79">
    <property type="entry name" value="CYCLIC DI-GMP PHOSPHODIESTERASE PDED-RELATED"/>
    <property type="match status" value="1"/>
</dbReference>
<dbReference type="PANTHER" id="PTHR33121">
    <property type="entry name" value="CYCLIC DI-GMP PHOSPHODIESTERASE PDEF"/>
    <property type="match status" value="1"/>
</dbReference>
<dbReference type="InterPro" id="IPR050706">
    <property type="entry name" value="Cyclic-di-GMP_PDE-like"/>
</dbReference>
<dbReference type="RefSeq" id="WP_377351919.1">
    <property type="nucleotide sequence ID" value="NZ_JBHTLQ010000001.1"/>
</dbReference>
<dbReference type="SMART" id="SM00304">
    <property type="entry name" value="HAMP"/>
    <property type="match status" value="1"/>
</dbReference>
<dbReference type="Gene3D" id="3.20.20.450">
    <property type="entry name" value="EAL domain"/>
    <property type="match status" value="1"/>
</dbReference>
<dbReference type="PROSITE" id="PS50883">
    <property type="entry name" value="EAL"/>
    <property type="match status" value="1"/>
</dbReference>
<keyword evidence="1" id="KW-0472">Membrane</keyword>
<feature type="domain" description="HAMP" evidence="3">
    <location>
        <begin position="72"/>
        <end position="124"/>
    </location>
</feature>
<dbReference type="CDD" id="cd01949">
    <property type="entry name" value="GGDEF"/>
    <property type="match status" value="1"/>
</dbReference>
<feature type="transmembrane region" description="Helical" evidence="1">
    <location>
        <begin position="20"/>
        <end position="40"/>
    </location>
</feature>
<feature type="domain" description="EAL" evidence="2">
    <location>
        <begin position="324"/>
        <end position="577"/>
    </location>
</feature>
<dbReference type="EMBL" id="JBHTLQ010000001">
    <property type="protein sequence ID" value="MFD1188959.1"/>
    <property type="molecule type" value="Genomic_DNA"/>
</dbReference>
<dbReference type="InterPro" id="IPR043128">
    <property type="entry name" value="Rev_trsase/Diguanyl_cyclase"/>
</dbReference>
<reference evidence="6" key="1">
    <citation type="journal article" date="2019" name="Int. J. Syst. Evol. Microbiol.">
        <title>The Global Catalogue of Microorganisms (GCM) 10K type strain sequencing project: providing services to taxonomists for standard genome sequencing and annotation.</title>
        <authorList>
            <consortium name="The Broad Institute Genomics Platform"/>
            <consortium name="The Broad Institute Genome Sequencing Center for Infectious Disease"/>
            <person name="Wu L."/>
            <person name="Ma J."/>
        </authorList>
    </citation>
    <scope>NUCLEOTIDE SEQUENCE [LARGE SCALE GENOMIC DNA]</scope>
    <source>
        <strain evidence="6">CCUG 55074</strain>
    </source>
</reference>
<keyword evidence="6" id="KW-1185">Reference proteome</keyword>
<dbReference type="Pfam" id="PF00990">
    <property type="entry name" value="GGDEF"/>
    <property type="match status" value="2"/>
</dbReference>
<keyword evidence="1" id="KW-0812">Transmembrane</keyword>
<protein>
    <submittedName>
        <fullName evidence="5">Bifunctional diguanylate cyclase/phosphodiesterase</fullName>
    </submittedName>
</protein>
<evidence type="ECO:0000259" key="4">
    <source>
        <dbReference type="PROSITE" id="PS50887"/>
    </source>
</evidence>
<keyword evidence="1" id="KW-1133">Transmembrane helix</keyword>
<dbReference type="PROSITE" id="PS50887">
    <property type="entry name" value="GGDEF"/>
    <property type="match status" value="1"/>
</dbReference>
<dbReference type="Gene3D" id="3.30.70.270">
    <property type="match status" value="1"/>
</dbReference>
<dbReference type="CDD" id="cd01948">
    <property type="entry name" value="EAL"/>
    <property type="match status" value="1"/>
</dbReference>
<proteinExistence type="predicted"/>
<dbReference type="SUPFAM" id="SSF141868">
    <property type="entry name" value="EAL domain-like"/>
    <property type="match status" value="1"/>
</dbReference>
<dbReference type="PROSITE" id="PS50885">
    <property type="entry name" value="HAMP"/>
    <property type="match status" value="1"/>
</dbReference>
<gene>
    <name evidence="5" type="ORF">ACFQ27_00080</name>
</gene>
<dbReference type="SMART" id="SM00267">
    <property type="entry name" value="GGDEF"/>
    <property type="match status" value="1"/>
</dbReference>
<dbReference type="CDD" id="cd06225">
    <property type="entry name" value="HAMP"/>
    <property type="match status" value="1"/>
</dbReference>
<dbReference type="InterPro" id="IPR000160">
    <property type="entry name" value="GGDEF_dom"/>
</dbReference>
<comment type="caution">
    <text evidence="5">The sequence shown here is derived from an EMBL/GenBank/DDBJ whole genome shotgun (WGS) entry which is preliminary data.</text>
</comment>
<dbReference type="SMART" id="SM00052">
    <property type="entry name" value="EAL"/>
    <property type="match status" value="1"/>
</dbReference>
<dbReference type="InterPro" id="IPR035919">
    <property type="entry name" value="EAL_sf"/>
</dbReference>
<dbReference type="Proteomes" id="UP001597216">
    <property type="component" value="Unassembled WGS sequence"/>
</dbReference>
<dbReference type="Pfam" id="PF00672">
    <property type="entry name" value="HAMP"/>
    <property type="match status" value="1"/>
</dbReference>
<dbReference type="NCBIfam" id="TIGR00254">
    <property type="entry name" value="GGDEF"/>
    <property type="match status" value="2"/>
</dbReference>
<evidence type="ECO:0000259" key="3">
    <source>
        <dbReference type="PROSITE" id="PS50885"/>
    </source>
</evidence>
<evidence type="ECO:0000313" key="6">
    <source>
        <dbReference type="Proteomes" id="UP001597216"/>
    </source>
</evidence>
<dbReference type="InterPro" id="IPR003660">
    <property type="entry name" value="HAMP_dom"/>
</dbReference>
<evidence type="ECO:0000256" key="1">
    <source>
        <dbReference type="SAM" id="Phobius"/>
    </source>
</evidence>
<dbReference type="Gene3D" id="6.10.340.10">
    <property type="match status" value="1"/>
</dbReference>
<evidence type="ECO:0000313" key="5">
    <source>
        <dbReference type="EMBL" id="MFD1188959.1"/>
    </source>
</evidence>
<organism evidence="5 6">
    <name type="scientific">Phenylobacterium conjunctum</name>
    <dbReference type="NCBI Taxonomy" id="1298959"/>
    <lineage>
        <taxon>Bacteria</taxon>
        <taxon>Pseudomonadati</taxon>
        <taxon>Pseudomonadota</taxon>
        <taxon>Alphaproteobacteria</taxon>
        <taxon>Caulobacterales</taxon>
        <taxon>Caulobacteraceae</taxon>
        <taxon>Phenylobacterium</taxon>
    </lineage>
</organism>
<evidence type="ECO:0000259" key="2">
    <source>
        <dbReference type="PROSITE" id="PS50883"/>
    </source>
</evidence>